<dbReference type="OrthoDB" id="551302at2759"/>
<proteinExistence type="predicted"/>
<dbReference type="InterPro" id="IPR007062">
    <property type="entry name" value="PPI-2"/>
</dbReference>
<feature type="compositionally biased region" description="Acidic residues" evidence="1">
    <location>
        <begin position="225"/>
        <end position="235"/>
    </location>
</feature>
<accession>A0A9P5S618</accession>
<dbReference type="Gene3D" id="6.10.250.1050">
    <property type="match status" value="1"/>
</dbReference>
<dbReference type="Proteomes" id="UP000748756">
    <property type="component" value="Unassembled WGS sequence"/>
</dbReference>
<feature type="compositionally biased region" description="Basic and acidic residues" evidence="1">
    <location>
        <begin position="146"/>
        <end position="157"/>
    </location>
</feature>
<keyword evidence="3" id="KW-1185">Reference proteome</keyword>
<evidence type="ECO:0000313" key="3">
    <source>
        <dbReference type="Proteomes" id="UP000748756"/>
    </source>
</evidence>
<dbReference type="GO" id="GO:0004864">
    <property type="term" value="F:protein phosphatase inhibitor activity"/>
    <property type="evidence" value="ECO:0007669"/>
    <property type="project" value="InterPro"/>
</dbReference>
<dbReference type="PANTHER" id="PTHR12398:SF20">
    <property type="entry name" value="PROTEIN PHOSPHATASE 1 REGULATORY INHIBITOR SUBUNIT 2"/>
    <property type="match status" value="1"/>
</dbReference>
<dbReference type="PANTHER" id="PTHR12398">
    <property type="entry name" value="PROTEIN PHOSPHATASE INHIBITOR"/>
    <property type="match status" value="1"/>
</dbReference>
<feature type="region of interest" description="Disordered" evidence="1">
    <location>
        <begin position="1"/>
        <end position="50"/>
    </location>
</feature>
<gene>
    <name evidence="2" type="ORF">BG015_001821</name>
</gene>
<evidence type="ECO:0008006" key="4">
    <source>
        <dbReference type="Google" id="ProtNLM"/>
    </source>
</evidence>
<evidence type="ECO:0000313" key="2">
    <source>
        <dbReference type="EMBL" id="KAF9154119.1"/>
    </source>
</evidence>
<feature type="compositionally biased region" description="Polar residues" evidence="1">
    <location>
        <begin position="208"/>
        <end position="218"/>
    </location>
</feature>
<evidence type="ECO:0000256" key="1">
    <source>
        <dbReference type="SAM" id="MobiDB-lite"/>
    </source>
</evidence>
<organism evidence="2 3">
    <name type="scientific">Linnemannia schmuckeri</name>
    <dbReference type="NCBI Taxonomy" id="64567"/>
    <lineage>
        <taxon>Eukaryota</taxon>
        <taxon>Fungi</taxon>
        <taxon>Fungi incertae sedis</taxon>
        <taxon>Mucoromycota</taxon>
        <taxon>Mortierellomycotina</taxon>
        <taxon>Mortierellomycetes</taxon>
        <taxon>Mortierellales</taxon>
        <taxon>Mortierellaceae</taxon>
        <taxon>Linnemannia</taxon>
    </lineage>
</organism>
<protein>
    <recommendedName>
        <fullName evidence="4">Protein phosphatase inhibitor 2</fullName>
    </recommendedName>
</protein>
<dbReference type="EMBL" id="JAAAUQ010000134">
    <property type="protein sequence ID" value="KAF9154119.1"/>
    <property type="molecule type" value="Genomic_DNA"/>
</dbReference>
<dbReference type="AlphaFoldDB" id="A0A9P5S618"/>
<name>A0A9P5S618_9FUNG</name>
<feature type="compositionally biased region" description="Acidic residues" evidence="1">
    <location>
        <begin position="114"/>
        <end position="145"/>
    </location>
</feature>
<sequence length="235" mass="27006">MDSGLSHAQTGRHRATEDSHLPAVKGILKKETTAQSEENTPRLKWDEENLTITEAQKDSTMKIDEPKTPFIHYDHELDRVLDADEVFRLNGPRKKQAALAHTPPVPSYFKGLPNEDEDDEKDDDDREPNDEPEEWQSSDEEDEQESESKALDHDKFARLRAKHYNMREAVKLGQALNQDDDDEDEDEEAEQQQQPGSRSRSRSPHQSFSLGSESTDFNSSRREKDDDEVSLDMEL</sequence>
<feature type="compositionally biased region" description="Acidic residues" evidence="1">
    <location>
        <begin position="178"/>
        <end position="190"/>
    </location>
</feature>
<comment type="caution">
    <text evidence="2">The sequence shown here is derived from an EMBL/GenBank/DDBJ whole genome shotgun (WGS) entry which is preliminary data.</text>
</comment>
<feature type="region of interest" description="Disordered" evidence="1">
    <location>
        <begin position="93"/>
        <end position="235"/>
    </location>
</feature>
<dbReference type="GO" id="GO:0009966">
    <property type="term" value="P:regulation of signal transduction"/>
    <property type="evidence" value="ECO:0007669"/>
    <property type="project" value="InterPro"/>
</dbReference>
<reference evidence="2" key="1">
    <citation type="journal article" date="2020" name="Fungal Divers.">
        <title>Resolving the Mortierellaceae phylogeny through synthesis of multi-gene phylogenetics and phylogenomics.</title>
        <authorList>
            <person name="Vandepol N."/>
            <person name="Liber J."/>
            <person name="Desiro A."/>
            <person name="Na H."/>
            <person name="Kennedy M."/>
            <person name="Barry K."/>
            <person name="Grigoriev I.V."/>
            <person name="Miller A.N."/>
            <person name="O'Donnell K."/>
            <person name="Stajich J.E."/>
            <person name="Bonito G."/>
        </authorList>
    </citation>
    <scope>NUCLEOTIDE SEQUENCE</scope>
    <source>
        <strain evidence="2">NRRL 6426</strain>
    </source>
</reference>
<dbReference type="Pfam" id="PF04979">
    <property type="entry name" value="IPP-2"/>
    <property type="match status" value="1"/>
</dbReference>